<keyword evidence="4" id="KW-0838">Vasoactive</keyword>
<dbReference type="GO" id="GO:0014826">
    <property type="term" value="P:vein smooth muscle contraction"/>
    <property type="evidence" value="ECO:0007669"/>
    <property type="project" value="TreeGrafter"/>
</dbReference>
<comment type="subcellular location">
    <subcellularLocation>
        <location evidence="1">Secreted</location>
    </subcellularLocation>
</comment>
<protein>
    <submittedName>
        <fullName evidence="7">Endothelin 2</fullName>
    </submittedName>
</protein>
<evidence type="ECO:0000256" key="2">
    <source>
        <dbReference type="ARBA" id="ARBA00010959"/>
    </source>
</evidence>
<dbReference type="PANTHER" id="PTHR13874:SF9">
    <property type="entry name" value="ENDOTHELIN-2"/>
    <property type="match status" value="1"/>
</dbReference>
<dbReference type="SMART" id="SM00272">
    <property type="entry name" value="END"/>
    <property type="match status" value="2"/>
</dbReference>
<comment type="similarity">
    <text evidence="2">Belongs to the endothelin/sarafotoxin family.</text>
</comment>
<evidence type="ECO:0000256" key="1">
    <source>
        <dbReference type="ARBA" id="ARBA00004613"/>
    </source>
</evidence>
<keyword evidence="3" id="KW-0964">Secreted</keyword>
<reference evidence="7" key="1">
    <citation type="submission" date="2023-09" db="UniProtKB">
        <authorList>
            <consortium name="Ensembl"/>
        </authorList>
    </citation>
    <scope>IDENTIFICATION</scope>
</reference>
<keyword evidence="5" id="KW-0839">Vasoconstrictor</keyword>
<dbReference type="GO" id="GO:0005615">
    <property type="term" value="C:extracellular space"/>
    <property type="evidence" value="ECO:0007669"/>
    <property type="project" value="TreeGrafter"/>
</dbReference>
<dbReference type="STRING" id="303518.ENSPNYP00000013290"/>
<feature type="domain" description="Endothelin-like toxin" evidence="6">
    <location>
        <begin position="26"/>
        <end position="47"/>
    </location>
</feature>
<dbReference type="GO" id="GO:0006874">
    <property type="term" value="P:intracellular calcium ion homeostasis"/>
    <property type="evidence" value="ECO:0007669"/>
    <property type="project" value="TreeGrafter"/>
</dbReference>
<organism evidence="7">
    <name type="scientific">Pundamilia nyererei</name>
    <dbReference type="NCBI Taxonomy" id="303518"/>
    <lineage>
        <taxon>Eukaryota</taxon>
        <taxon>Metazoa</taxon>
        <taxon>Chordata</taxon>
        <taxon>Craniata</taxon>
        <taxon>Vertebrata</taxon>
        <taxon>Euteleostomi</taxon>
        <taxon>Actinopterygii</taxon>
        <taxon>Neopterygii</taxon>
        <taxon>Teleostei</taxon>
        <taxon>Neoteleostei</taxon>
        <taxon>Acanthomorphata</taxon>
        <taxon>Ovalentaria</taxon>
        <taxon>Cichlomorphae</taxon>
        <taxon>Cichliformes</taxon>
        <taxon>Cichlidae</taxon>
        <taxon>African cichlids</taxon>
        <taxon>Pseudocrenilabrinae</taxon>
        <taxon>Haplochromini</taxon>
        <taxon>Pundamilia</taxon>
    </lineage>
</organism>
<feature type="domain" description="Endothelin-like toxin" evidence="6">
    <location>
        <begin position="72"/>
        <end position="93"/>
    </location>
</feature>
<dbReference type="GO" id="GO:0003100">
    <property type="term" value="P:regulation of systemic arterial blood pressure by endothelin"/>
    <property type="evidence" value="ECO:0007669"/>
    <property type="project" value="TreeGrafter"/>
</dbReference>
<dbReference type="InterPro" id="IPR001928">
    <property type="entry name" value="Endothln-like_toxin"/>
</dbReference>
<dbReference type="PROSITE" id="PS00270">
    <property type="entry name" value="ENDOTHELIN"/>
    <property type="match status" value="1"/>
</dbReference>
<dbReference type="InterPro" id="IPR020475">
    <property type="entry name" value="Endothelin"/>
</dbReference>
<dbReference type="InterPro" id="IPR019764">
    <property type="entry name" value="Endothelin_toxin_CS"/>
</dbReference>
<dbReference type="GO" id="GO:0019229">
    <property type="term" value="P:regulation of vasoconstriction"/>
    <property type="evidence" value="ECO:0007669"/>
    <property type="project" value="InterPro"/>
</dbReference>
<dbReference type="Ensembl" id="ENSPNYT00000013618.1">
    <property type="protein sequence ID" value="ENSPNYP00000013290.1"/>
    <property type="gene ID" value="ENSPNYG00000010069.1"/>
</dbReference>
<dbReference type="AlphaFoldDB" id="A0A3B4FRP4"/>
<dbReference type="GO" id="GO:0005179">
    <property type="term" value="F:hormone activity"/>
    <property type="evidence" value="ECO:0007669"/>
    <property type="project" value="TreeGrafter"/>
</dbReference>
<evidence type="ECO:0000313" key="7">
    <source>
        <dbReference type="Ensembl" id="ENSPNYP00000013290.1"/>
    </source>
</evidence>
<dbReference type="PRINTS" id="PR00365">
    <property type="entry name" value="ENDOTHELIN"/>
</dbReference>
<accession>A0A3B4FRP4</accession>
<sequence length="175" mass="19843">MWQASVYRGSAFAAHRGIDAVRRTKRCSCNNWDDKECIYFCHLDIIWVNTPSKLLPYGLGSSLSRRRRSTDRCECLSAADKTCHVNALANIALTPLVSILFCAIKPFTLSARSESTGSGGRVEPQKAFILKYLTAVYGEKLTSFRFHADMKMIAIILNRKLYLFSNLFKDVFIFL</sequence>
<dbReference type="PANTHER" id="PTHR13874">
    <property type="entry name" value="ENDOTHELIN"/>
    <property type="match status" value="1"/>
</dbReference>
<evidence type="ECO:0000256" key="5">
    <source>
        <dbReference type="ARBA" id="ARBA00023322"/>
    </source>
</evidence>
<dbReference type="GO" id="GO:0031708">
    <property type="term" value="F:endothelin B receptor binding"/>
    <property type="evidence" value="ECO:0007669"/>
    <property type="project" value="TreeGrafter"/>
</dbReference>
<dbReference type="GeneTree" id="ENSGT00950000183053"/>
<evidence type="ECO:0000256" key="3">
    <source>
        <dbReference type="ARBA" id="ARBA00022525"/>
    </source>
</evidence>
<evidence type="ECO:0000256" key="4">
    <source>
        <dbReference type="ARBA" id="ARBA00022858"/>
    </source>
</evidence>
<dbReference type="Pfam" id="PF00322">
    <property type="entry name" value="Endothelin"/>
    <property type="match status" value="1"/>
</dbReference>
<evidence type="ECO:0000259" key="6">
    <source>
        <dbReference type="SMART" id="SM00272"/>
    </source>
</evidence>
<proteinExistence type="inferred from homology"/>
<name>A0A3B4FRP4_9CICH</name>